<evidence type="ECO:0000313" key="7">
    <source>
        <dbReference type="RefSeq" id="XP_022249133.1"/>
    </source>
</evidence>
<feature type="compositionally biased region" description="Low complexity" evidence="2">
    <location>
        <begin position="460"/>
        <end position="473"/>
    </location>
</feature>
<dbReference type="InterPro" id="IPR004087">
    <property type="entry name" value="KH_dom"/>
</dbReference>
<evidence type="ECO:0000313" key="5">
    <source>
        <dbReference type="Proteomes" id="UP000694941"/>
    </source>
</evidence>
<keyword evidence="3" id="KW-0812">Transmembrane</keyword>
<dbReference type="InterPro" id="IPR047368">
    <property type="entry name" value="KH-I_AKAP1"/>
</dbReference>
<dbReference type="Proteomes" id="UP000694941">
    <property type="component" value="Unplaced"/>
</dbReference>
<evidence type="ECO:0000256" key="3">
    <source>
        <dbReference type="SAM" id="Phobius"/>
    </source>
</evidence>
<keyword evidence="5" id="KW-1185">Reference proteome</keyword>
<dbReference type="PANTHER" id="PTHR22948:SF65">
    <property type="entry name" value="A-KINASE ANCHORING PROTEIN 1"/>
    <property type="match status" value="1"/>
</dbReference>
<dbReference type="PANTHER" id="PTHR22948">
    <property type="entry name" value="TUDOR DOMAIN CONTAINING PROTEIN"/>
    <property type="match status" value="1"/>
</dbReference>
<dbReference type="Pfam" id="PF00567">
    <property type="entry name" value="TUDOR"/>
    <property type="match status" value="1"/>
</dbReference>
<dbReference type="RefSeq" id="XP_022249134.1">
    <property type="nucleotide sequence ID" value="XM_022393426.1"/>
</dbReference>
<dbReference type="Pfam" id="PF00013">
    <property type="entry name" value="KH_1"/>
    <property type="match status" value="1"/>
</dbReference>
<dbReference type="RefSeq" id="XP_022249132.1">
    <property type="nucleotide sequence ID" value="XM_022393424.1"/>
</dbReference>
<evidence type="ECO:0000259" key="4">
    <source>
        <dbReference type="PROSITE" id="PS50304"/>
    </source>
</evidence>
<feature type="domain" description="Tudor" evidence="4">
    <location>
        <begin position="649"/>
        <end position="707"/>
    </location>
</feature>
<dbReference type="InterPro" id="IPR035437">
    <property type="entry name" value="SNase_OB-fold_sf"/>
</dbReference>
<accession>A0ABM1SZS6</accession>
<dbReference type="SUPFAM" id="SSF63748">
    <property type="entry name" value="Tudor/PWWP/MBT"/>
    <property type="match status" value="1"/>
</dbReference>
<keyword evidence="3" id="KW-0472">Membrane</keyword>
<dbReference type="RefSeq" id="XP_022249133.1">
    <property type="nucleotide sequence ID" value="XM_022393425.1"/>
</dbReference>
<evidence type="ECO:0000256" key="2">
    <source>
        <dbReference type="SAM" id="MobiDB-lite"/>
    </source>
</evidence>
<dbReference type="Gene3D" id="3.30.1370.10">
    <property type="entry name" value="K Homology domain, type 1"/>
    <property type="match status" value="1"/>
</dbReference>
<protein>
    <submittedName>
        <fullName evidence="6 7">Uncharacterized protein LOC106465514</fullName>
    </submittedName>
</protein>
<name>A0ABM1SZS6_LIMPO</name>
<dbReference type="CDD" id="cd22395">
    <property type="entry name" value="KH-I_AKAP1"/>
    <property type="match status" value="1"/>
</dbReference>
<reference evidence="6 7" key="1">
    <citation type="submission" date="2025-05" db="UniProtKB">
        <authorList>
            <consortium name="RefSeq"/>
        </authorList>
    </citation>
    <scope>IDENTIFICATION</scope>
    <source>
        <tissue evidence="6 7">Muscle</tissue>
    </source>
</reference>
<dbReference type="SMART" id="SM00322">
    <property type="entry name" value="KH"/>
    <property type="match status" value="1"/>
</dbReference>
<dbReference type="SUPFAM" id="SSF54791">
    <property type="entry name" value="Eukaryotic type KH-domain (KH-domain type I)"/>
    <property type="match status" value="1"/>
</dbReference>
<dbReference type="InterPro" id="IPR036612">
    <property type="entry name" value="KH_dom_type_1_sf"/>
</dbReference>
<dbReference type="SMART" id="SM00333">
    <property type="entry name" value="TUDOR"/>
    <property type="match status" value="1"/>
</dbReference>
<dbReference type="Gene3D" id="2.30.30.140">
    <property type="match status" value="1"/>
</dbReference>
<dbReference type="CDD" id="cd20407">
    <property type="entry name" value="Tudor_AKAP1"/>
    <property type="match status" value="1"/>
</dbReference>
<dbReference type="InterPro" id="IPR002999">
    <property type="entry name" value="Tudor"/>
</dbReference>
<evidence type="ECO:0000313" key="6">
    <source>
        <dbReference type="RefSeq" id="XP_022249132.1"/>
    </source>
</evidence>
<evidence type="ECO:0000313" key="8">
    <source>
        <dbReference type="RefSeq" id="XP_022249134.1"/>
    </source>
</evidence>
<dbReference type="Gene3D" id="2.40.50.90">
    <property type="match status" value="1"/>
</dbReference>
<feature type="region of interest" description="Disordered" evidence="2">
    <location>
        <begin position="238"/>
        <end position="260"/>
    </location>
</feature>
<sequence>MAGLSPRTIAVCAIPALIAILSIIWLRKNRKKSPKRDRSLVNKHLEQEREGDLPFVAPVAFPTTTRTLSGGEEDVSKILATRNLNEEFEGLHKICKEDELCQVRDDKLYESENPKQKVEPEIVRKHVIKDESYPKLSGIITPNKERELINEIIHADKQCGDKGDTESTSLQPLCIGKVLDQDFASSVSKSSGEKPEISEENIDLAEIITVQYNKKQTRKNESAVFTNAETIDEEHLFDEEHVKKNSEKNESERNFQEDAKKNVTDDSLTFVLKESIHFPSDIGINKSELNMLRTSVVSGNHGSVDDLRHNSVSWTEECAQLPELCKESLDSHLINAESTKNFLISAHLSKQNGIQDQTDHVTRIYETHVIRTDVNSEVQEVQTVNVEGDKQKKLHLSQLKDDNDVSYTEDTDCTIHKLDTRTVSYQNPQVRSESHTHSAVPIYDASNLLDVRNVDSPPHGTLSDGLSEGSSDSGKGGSDIQFGADSLQTSQAESMITVYEFEIPQDLCGRLIGRQGKHVNYIKSCSNANVFIKRHLFNPRMKLCAIEGTEADIKTALHLIRKKFPLTHYPTVTLVQVNVPLTCGIPVPETLQLLLPEGVSCDTILSSMVTAGHFFLQQPTHPTYPSLSQLDQCMTTCYIQVDTPPLPQPVEASVVCAAPMMGGWFRAQIMYVHENMEECDIKFVDYGGYSRVPVSSLRQIRSDFMTLPFQATECYLANVKPINDEVAWSLEACATFEELAQGQILQAMLVAYAEDGVPYVHLYRVQGLSTLFINRELVNRGVAQWIEHQG</sequence>
<dbReference type="PROSITE" id="PS50304">
    <property type="entry name" value="TUDOR"/>
    <property type="match status" value="1"/>
</dbReference>
<organism evidence="5 6">
    <name type="scientific">Limulus polyphemus</name>
    <name type="common">Atlantic horseshoe crab</name>
    <dbReference type="NCBI Taxonomy" id="6850"/>
    <lineage>
        <taxon>Eukaryota</taxon>
        <taxon>Metazoa</taxon>
        <taxon>Ecdysozoa</taxon>
        <taxon>Arthropoda</taxon>
        <taxon>Chelicerata</taxon>
        <taxon>Merostomata</taxon>
        <taxon>Xiphosura</taxon>
        <taxon>Limulidae</taxon>
        <taxon>Limulus</taxon>
    </lineage>
</organism>
<dbReference type="InterPro" id="IPR004088">
    <property type="entry name" value="KH_dom_type_1"/>
</dbReference>
<dbReference type="GeneID" id="106465514"/>
<keyword evidence="1" id="KW-0694">RNA-binding</keyword>
<keyword evidence="3" id="KW-1133">Transmembrane helix</keyword>
<feature type="region of interest" description="Disordered" evidence="2">
    <location>
        <begin position="453"/>
        <end position="482"/>
    </location>
</feature>
<evidence type="ECO:0000256" key="1">
    <source>
        <dbReference type="PROSITE-ProRule" id="PRU00117"/>
    </source>
</evidence>
<feature type="transmembrane region" description="Helical" evidence="3">
    <location>
        <begin position="6"/>
        <end position="26"/>
    </location>
</feature>
<gene>
    <name evidence="6 7 8" type="primary">LOC106465514</name>
</gene>
<proteinExistence type="predicted"/>
<dbReference type="PROSITE" id="PS50084">
    <property type="entry name" value="KH_TYPE_1"/>
    <property type="match status" value="1"/>
</dbReference>
<dbReference type="InterPro" id="IPR050621">
    <property type="entry name" value="Tudor_domain_containing"/>
</dbReference>
<dbReference type="InterPro" id="IPR047367">
    <property type="entry name" value="Tudor_AKAP1"/>
</dbReference>